<feature type="region of interest" description="Disordered" evidence="1">
    <location>
        <begin position="512"/>
        <end position="617"/>
    </location>
</feature>
<dbReference type="EMBL" id="JARJLG010000004">
    <property type="protein sequence ID" value="KAJ7782012.1"/>
    <property type="molecule type" value="Genomic_DNA"/>
</dbReference>
<feature type="compositionally biased region" description="Gly residues" evidence="1">
    <location>
        <begin position="543"/>
        <end position="557"/>
    </location>
</feature>
<name>A0AAD7KBA7_9AGAR</name>
<dbReference type="Gene3D" id="1.25.40.90">
    <property type="match status" value="1"/>
</dbReference>
<dbReference type="SMART" id="SM00582">
    <property type="entry name" value="RPR"/>
    <property type="match status" value="1"/>
</dbReference>
<accession>A0AAD7KBA7</accession>
<dbReference type="InterPro" id="IPR008942">
    <property type="entry name" value="ENTH_VHS"/>
</dbReference>
<dbReference type="SUPFAM" id="SSF48464">
    <property type="entry name" value="ENTH/VHS domain"/>
    <property type="match status" value="1"/>
</dbReference>
<feature type="region of interest" description="Disordered" evidence="1">
    <location>
        <begin position="239"/>
        <end position="463"/>
    </location>
</feature>
<dbReference type="Proteomes" id="UP001215280">
    <property type="component" value="Unassembled WGS sequence"/>
</dbReference>
<feature type="domain" description="CID" evidence="2">
    <location>
        <begin position="1"/>
        <end position="151"/>
    </location>
</feature>
<dbReference type="PROSITE" id="PS51391">
    <property type="entry name" value="CID"/>
    <property type="match status" value="1"/>
</dbReference>
<sequence>MAQLSEFETALKEVVLAKRLSASKMNNLTEVALRSMQDDTQLVSILYRTHKSLQPAAKVSSLYVFDALARAARSQVVKQGLTGDINSRKGNSATFLLKVEGVLEGLFQDMVSAATPESKEKTKKVLDIWSKGSTFPPAILVRLKDVVNETEKDNGVKVTTDPRSTAVITTVPNPPAVLQVPPPVPAMDPQATLLALLTQAANNAAQANPGQTATNTAALPNSSQQLAVLQQLARTTNLGNVPQPAIQPEPFFSNGPARSSPSHRDESYGAGQHAGRRDSRFDRGTSQEIGRNYDDRNGFRGGFRGRSRGDGRGWDDRDRYRDTDQSSPRRARSSRSRSPPSRYGGRRDRDVKPYSPPRRPSMASIPTQEPKRDVPPRAAPEAGKDEFGRDIRPASPSPVPSSNIPTQPPPPRPAAPPVVRTQTVEPPAAALTSNHDQMSLTPSVDANTSSRAPDVSNKIPSQQGMENFSLATFDLSDPSSWEALGKMWQVTHGHLPSMEQLMDFVMPGMLPAPQQQQQQPGWTGGPSWGAVPTGPPPRRGVRGRGGFSRGRGSGGGNFARDGQERWHSDMGQTDAIVLGGGDESDAMMGEGAGPPENGGGAGGMTKVDGKYVWRARE</sequence>
<evidence type="ECO:0000313" key="3">
    <source>
        <dbReference type="EMBL" id="KAJ7782012.1"/>
    </source>
</evidence>
<feature type="compositionally biased region" description="Pro residues" evidence="1">
    <location>
        <begin position="406"/>
        <end position="416"/>
    </location>
</feature>
<evidence type="ECO:0000259" key="2">
    <source>
        <dbReference type="PROSITE" id="PS51391"/>
    </source>
</evidence>
<feature type="compositionally biased region" description="Basic and acidic residues" evidence="1">
    <location>
        <begin position="382"/>
        <end position="392"/>
    </location>
</feature>
<comment type="caution">
    <text evidence="3">The sequence shown here is derived from an EMBL/GenBank/DDBJ whole genome shotgun (WGS) entry which is preliminary data.</text>
</comment>
<dbReference type="InterPro" id="IPR006569">
    <property type="entry name" value="CID_dom"/>
</dbReference>
<keyword evidence="4" id="KW-1185">Reference proteome</keyword>
<feature type="compositionally biased region" description="Basic and acidic residues" evidence="1">
    <location>
        <begin position="275"/>
        <end position="298"/>
    </location>
</feature>
<organism evidence="3 4">
    <name type="scientific">Mycena maculata</name>
    <dbReference type="NCBI Taxonomy" id="230809"/>
    <lineage>
        <taxon>Eukaryota</taxon>
        <taxon>Fungi</taxon>
        <taxon>Dikarya</taxon>
        <taxon>Basidiomycota</taxon>
        <taxon>Agaricomycotina</taxon>
        <taxon>Agaricomycetes</taxon>
        <taxon>Agaricomycetidae</taxon>
        <taxon>Agaricales</taxon>
        <taxon>Marasmiineae</taxon>
        <taxon>Mycenaceae</taxon>
        <taxon>Mycena</taxon>
    </lineage>
</organism>
<gene>
    <name evidence="3" type="ORF">DFH07DRAFT_393503</name>
</gene>
<reference evidence="3" key="1">
    <citation type="submission" date="2023-03" db="EMBL/GenBank/DDBJ databases">
        <title>Massive genome expansion in bonnet fungi (Mycena s.s.) driven by repeated elements and novel gene families across ecological guilds.</title>
        <authorList>
            <consortium name="Lawrence Berkeley National Laboratory"/>
            <person name="Harder C.B."/>
            <person name="Miyauchi S."/>
            <person name="Viragh M."/>
            <person name="Kuo A."/>
            <person name="Thoen E."/>
            <person name="Andreopoulos B."/>
            <person name="Lu D."/>
            <person name="Skrede I."/>
            <person name="Drula E."/>
            <person name="Henrissat B."/>
            <person name="Morin E."/>
            <person name="Kohler A."/>
            <person name="Barry K."/>
            <person name="LaButti K."/>
            <person name="Morin E."/>
            <person name="Salamov A."/>
            <person name="Lipzen A."/>
            <person name="Mereny Z."/>
            <person name="Hegedus B."/>
            <person name="Baldrian P."/>
            <person name="Stursova M."/>
            <person name="Weitz H."/>
            <person name="Taylor A."/>
            <person name="Grigoriev I.V."/>
            <person name="Nagy L.G."/>
            <person name="Martin F."/>
            <person name="Kauserud H."/>
        </authorList>
    </citation>
    <scope>NUCLEOTIDE SEQUENCE</scope>
    <source>
        <strain evidence="3">CBHHK188m</strain>
    </source>
</reference>
<feature type="compositionally biased region" description="Basic and acidic residues" evidence="1">
    <location>
        <begin position="607"/>
        <end position="617"/>
    </location>
</feature>
<evidence type="ECO:0000256" key="1">
    <source>
        <dbReference type="SAM" id="MobiDB-lite"/>
    </source>
</evidence>
<feature type="compositionally biased region" description="Polar residues" evidence="1">
    <location>
        <begin position="431"/>
        <end position="451"/>
    </location>
</feature>
<protein>
    <recommendedName>
        <fullName evidence="2">CID domain-containing protein</fullName>
    </recommendedName>
</protein>
<feature type="compositionally biased region" description="Gly residues" evidence="1">
    <location>
        <begin position="590"/>
        <end position="603"/>
    </location>
</feature>
<dbReference type="AlphaFoldDB" id="A0AAD7KBA7"/>
<proteinExistence type="predicted"/>
<feature type="compositionally biased region" description="Basic and acidic residues" evidence="1">
    <location>
        <begin position="307"/>
        <end position="324"/>
    </location>
</feature>
<evidence type="ECO:0000313" key="4">
    <source>
        <dbReference type="Proteomes" id="UP001215280"/>
    </source>
</evidence>
<dbReference type="Pfam" id="PF04818">
    <property type="entry name" value="CID"/>
    <property type="match status" value="1"/>
</dbReference>